<evidence type="ECO:0000313" key="1">
    <source>
        <dbReference type="EMBL" id="RIJ42337.1"/>
    </source>
</evidence>
<dbReference type="EMBL" id="QWGE01000001">
    <property type="protein sequence ID" value="RIJ42337.1"/>
    <property type="molecule type" value="Genomic_DNA"/>
</dbReference>
<reference evidence="2" key="1">
    <citation type="submission" date="2018-08" db="EMBL/GenBank/DDBJ databases">
        <title>Mucilaginibacter sp. MYSH2.</title>
        <authorList>
            <person name="Seo T."/>
        </authorList>
    </citation>
    <scope>NUCLEOTIDE SEQUENCE [LARGE SCALE GENOMIC DNA]</scope>
    <source>
        <strain evidence="2">KIRAN</strain>
    </source>
</reference>
<keyword evidence="2" id="KW-1185">Reference proteome</keyword>
<organism evidence="1 2">
    <name type="scientific">Pontibacter oryzae</name>
    <dbReference type="NCBI Taxonomy" id="2304593"/>
    <lineage>
        <taxon>Bacteria</taxon>
        <taxon>Pseudomonadati</taxon>
        <taxon>Bacteroidota</taxon>
        <taxon>Cytophagia</taxon>
        <taxon>Cytophagales</taxon>
        <taxon>Hymenobacteraceae</taxon>
        <taxon>Pontibacter</taxon>
    </lineage>
</organism>
<gene>
    <name evidence="1" type="ORF">D1627_00225</name>
</gene>
<dbReference type="AlphaFoldDB" id="A0A399SK98"/>
<evidence type="ECO:0000313" key="2">
    <source>
        <dbReference type="Proteomes" id="UP000266005"/>
    </source>
</evidence>
<dbReference type="Proteomes" id="UP000266005">
    <property type="component" value="Unassembled WGS sequence"/>
</dbReference>
<sequence>MIDNRSKIFSSTRKFNIKAKYYSYKTLILITSEGKQEVSKVDYTDEDNKYRQNNLKQATKIYIGLLSAEIYKH</sequence>
<accession>A0A399SK98</accession>
<proteinExistence type="predicted"/>
<protein>
    <submittedName>
        <fullName evidence="1">Uncharacterized protein</fullName>
    </submittedName>
</protein>
<comment type="caution">
    <text evidence="1">The sequence shown here is derived from an EMBL/GenBank/DDBJ whole genome shotgun (WGS) entry which is preliminary data.</text>
</comment>
<name>A0A399SK98_9BACT</name>